<keyword evidence="1" id="KW-1133">Transmembrane helix</keyword>
<dbReference type="InterPro" id="IPR000620">
    <property type="entry name" value="EamA_dom"/>
</dbReference>
<feature type="transmembrane region" description="Helical" evidence="1">
    <location>
        <begin position="211"/>
        <end position="232"/>
    </location>
</feature>
<feature type="domain" description="EamA" evidence="2">
    <location>
        <begin position="12"/>
        <end position="143"/>
    </location>
</feature>
<dbReference type="AlphaFoldDB" id="A0A917WB60"/>
<feature type="transmembrane region" description="Helical" evidence="1">
    <location>
        <begin position="150"/>
        <end position="169"/>
    </location>
</feature>
<keyword evidence="1" id="KW-0812">Transmembrane</keyword>
<evidence type="ECO:0000256" key="1">
    <source>
        <dbReference type="SAM" id="Phobius"/>
    </source>
</evidence>
<feature type="domain" description="EamA" evidence="2">
    <location>
        <begin position="153"/>
        <end position="277"/>
    </location>
</feature>
<reference evidence="3" key="2">
    <citation type="submission" date="2020-09" db="EMBL/GenBank/DDBJ databases">
        <authorList>
            <person name="Sun Q."/>
            <person name="Zhou Y."/>
        </authorList>
    </citation>
    <scope>NUCLEOTIDE SEQUENCE</scope>
    <source>
        <strain evidence="3">CGMCC 1.6293</strain>
    </source>
</reference>
<gene>
    <name evidence="3" type="ORF">GCM10011534_05360</name>
</gene>
<dbReference type="Gene3D" id="1.10.3730.20">
    <property type="match status" value="1"/>
</dbReference>
<dbReference type="SUPFAM" id="SSF103481">
    <property type="entry name" value="Multidrug resistance efflux transporter EmrE"/>
    <property type="match status" value="2"/>
</dbReference>
<keyword evidence="1" id="KW-0472">Membrane</keyword>
<feature type="transmembrane region" description="Helical" evidence="1">
    <location>
        <begin position="265"/>
        <end position="282"/>
    </location>
</feature>
<feature type="transmembrane region" description="Helical" evidence="1">
    <location>
        <begin position="181"/>
        <end position="199"/>
    </location>
</feature>
<dbReference type="EMBL" id="BMLF01000001">
    <property type="protein sequence ID" value="GGL86305.1"/>
    <property type="molecule type" value="Genomic_DNA"/>
</dbReference>
<feature type="transmembrane region" description="Helical" evidence="1">
    <location>
        <begin position="239"/>
        <end position="259"/>
    </location>
</feature>
<evidence type="ECO:0000259" key="2">
    <source>
        <dbReference type="Pfam" id="PF00892"/>
    </source>
</evidence>
<feature type="transmembrane region" description="Helical" evidence="1">
    <location>
        <begin position="76"/>
        <end position="97"/>
    </location>
</feature>
<organism evidence="3 4">
    <name type="scientific">Pseudooceanicola nanhaiensis</name>
    <dbReference type="NCBI Taxonomy" id="375761"/>
    <lineage>
        <taxon>Bacteria</taxon>
        <taxon>Pseudomonadati</taxon>
        <taxon>Pseudomonadota</taxon>
        <taxon>Alphaproteobacteria</taxon>
        <taxon>Rhodobacterales</taxon>
        <taxon>Paracoccaceae</taxon>
        <taxon>Pseudooceanicola</taxon>
    </lineage>
</organism>
<feature type="transmembrane region" description="Helical" evidence="1">
    <location>
        <begin position="128"/>
        <end position="144"/>
    </location>
</feature>
<protein>
    <recommendedName>
        <fullName evidence="2">EamA domain-containing protein</fullName>
    </recommendedName>
</protein>
<dbReference type="Pfam" id="PF00892">
    <property type="entry name" value="EamA"/>
    <property type="match status" value="2"/>
</dbReference>
<feature type="transmembrane region" description="Helical" evidence="1">
    <location>
        <begin position="103"/>
        <end position="121"/>
    </location>
</feature>
<reference evidence="3" key="1">
    <citation type="journal article" date="2014" name="Int. J. Syst. Evol. Microbiol.">
        <title>Complete genome sequence of Corynebacterium casei LMG S-19264T (=DSM 44701T), isolated from a smear-ripened cheese.</title>
        <authorList>
            <consortium name="US DOE Joint Genome Institute (JGI-PGF)"/>
            <person name="Walter F."/>
            <person name="Albersmeier A."/>
            <person name="Kalinowski J."/>
            <person name="Ruckert C."/>
        </authorList>
    </citation>
    <scope>NUCLEOTIDE SEQUENCE</scope>
    <source>
        <strain evidence="3">CGMCC 1.6293</strain>
    </source>
</reference>
<comment type="caution">
    <text evidence="3">The sequence shown here is derived from an EMBL/GenBank/DDBJ whole genome shotgun (WGS) entry which is preliminary data.</text>
</comment>
<dbReference type="PANTHER" id="PTHR22911">
    <property type="entry name" value="ACYL-MALONYL CONDENSING ENZYME-RELATED"/>
    <property type="match status" value="1"/>
</dbReference>
<dbReference type="GO" id="GO:0016020">
    <property type="term" value="C:membrane"/>
    <property type="evidence" value="ECO:0007669"/>
    <property type="project" value="InterPro"/>
</dbReference>
<dbReference type="InterPro" id="IPR037185">
    <property type="entry name" value="EmrE-like"/>
</dbReference>
<evidence type="ECO:0000313" key="3">
    <source>
        <dbReference type="EMBL" id="GGL86305.1"/>
    </source>
</evidence>
<dbReference type="PANTHER" id="PTHR22911:SF103">
    <property type="entry name" value="BLR2811 PROTEIN"/>
    <property type="match status" value="1"/>
</dbReference>
<name>A0A917WB60_9RHOB</name>
<dbReference type="RefSeq" id="WP_229669128.1">
    <property type="nucleotide sequence ID" value="NZ_BMLF01000001.1"/>
</dbReference>
<sequence>MSAPLPVADNSRAILLMLAAIFCFTSMDATAKALSQESGTVVALWARYAGQSLLVLALVSRRLGAVARTRFPGLQLLRSAFLMCSTTLFFFGISHIGLAQATAIMDVNPVLITLGAALFLGETVGPRRIVAIAISLVGAMIVIRPGGAVFSLWSLLPFCAAFTYAGYALMTRYVGRSEDPWTSLLYGALFGAIILTVLVPFHWQPVTPKGVVLMLMLAGFGTLGQLLLIRAFTAGEAAVLAPFGYVGLVFATLFGIVAFGEWPDLWTWVGALVIVGSGLYVWHREHGARTAP</sequence>
<dbReference type="Proteomes" id="UP000649829">
    <property type="component" value="Unassembled WGS sequence"/>
</dbReference>
<proteinExistence type="predicted"/>
<accession>A0A917WB60</accession>
<feature type="transmembrane region" description="Helical" evidence="1">
    <location>
        <begin position="45"/>
        <end position="64"/>
    </location>
</feature>
<evidence type="ECO:0000313" key="4">
    <source>
        <dbReference type="Proteomes" id="UP000649829"/>
    </source>
</evidence>
<keyword evidence="4" id="KW-1185">Reference proteome</keyword>